<dbReference type="AlphaFoldDB" id="A0A4C1VUI3"/>
<evidence type="ECO:0000313" key="1">
    <source>
        <dbReference type="EMBL" id="GBP41514.1"/>
    </source>
</evidence>
<comment type="caution">
    <text evidence="1">The sequence shown here is derived from an EMBL/GenBank/DDBJ whole genome shotgun (WGS) entry which is preliminary data.</text>
</comment>
<sequence>MATSENNISVYSPKGRTAPIENSLIDSPVVKIPDRNPTSIGSRRKQVMSKRFAATPPATEAKGFVTPWLVACFLRNPRPQRSAAHKCNGEPIITFTPVCVAVWLLPKYVYGL</sequence>
<organism evidence="1 2">
    <name type="scientific">Eumeta variegata</name>
    <name type="common">Bagworm moth</name>
    <name type="synonym">Eumeta japonica</name>
    <dbReference type="NCBI Taxonomy" id="151549"/>
    <lineage>
        <taxon>Eukaryota</taxon>
        <taxon>Metazoa</taxon>
        <taxon>Ecdysozoa</taxon>
        <taxon>Arthropoda</taxon>
        <taxon>Hexapoda</taxon>
        <taxon>Insecta</taxon>
        <taxon>Pterygota</taxon>
        <taxon>Neoptera</taxon>
        <taxon>Endopterygota</taxon>
        <taxon>Lepidoptera</taxon>
        <taxon>Glossata</taxon>
        <taxon>Ditrysia</taxon>
        <taxon>Tineoidea</taxon>
        <taxon>Psychidae</taxon>
        <taxon>Oiketicinae</taxon>
        <taxon>Eumeta</taxon>
    </lineage>
</organism>
<reference evidence="1 2" key="1">
    <citation type="journal article" date="2019" name="Commun. Biol.">
        <title>The bagworm genome reveals a unique fibroin gene that provides high tensile strength.</title>
        <authorList>
            <person name="Kono N."/>
            <person name="Nakamura H."/>
            <person name="Ohtoshi R."/>
            <person name="Tomita M."/>
            <person name="Numata K."/>
            <person name="Arakawa K."/>
        </authorList>
    </citation>
    <scope>NUCLEOTIDE SEQUENCE [LARGE SCALE GENOMIC DNA]</scope>
</reference>
<name>A0A4C1VUI3_EUMVA</name>
<evidence type="ECO:0000313" key="2">
    <source>
        <dbReference type="Proteomes" id="UP000299102"/>
    </source>
</evidence>
<dbReference type="Proteomes" id="UP000299102">
    <property type="component" value="Unassembled WGS sequence"/>
</dbReference>
<gene>
    <name evidence="1" type="ORF">EVAR_24433_1</name>
</gene>
<dbReference type="EMBL" id="BGZK01000400">
    <property type="protein sequence ID" value="GBP41514.1"/>
    <property type="molecule type" value="Genomic_DNA"/>
</dbReference>
<accession>A0A4C1VUI3</accession>
<protein>
    <submittedName>
        <fullName evidence="1">Uncharacterized protein</fullName>
    </submittedName>
</protein>
<proteinExistence type="predicted"/>
<keyword evidence="2" id="KW-1185">Reference proteome</keyword>